<protein>
    <recommendedName>
        <fullName evidence="1">F-box domain-containing protein</fullName>
    </recommendedName>
</protein>
<reference evidence="2 3" key="2">
    <citation type="submission" date="2018-04" db="EMBL/GenBank/DDBJ databases">
        <title>OglaRS2 (Oryza glaberrima Reference Sequence Version 2).</title>
        <authorList>
            <person name="Zhang J."/>
            <person name="Kudrna D."/>
            <person name="Lee S."/>
            <person name="Talag J."/>
            <person name="Rajasekar S."/>
            <person name="Wing R.A."/>
        </authorList>
    </citation>
    <scope>NUCLEOTIDE SEQUENCE [LARGE SCALE GENOMIC DNA]</scope>
    <source>
        <strain evidence="2 3">cv. IRGC 96717</strain>
    </source>
</reference>
<feature type="domain" description="F-box" evidence="1">
    <location>
        <begin position="1"/>
        <end position="36"/>
    </location>
</feature>
<dbReference type="STRING" id="4538.I1PMD8"/>
<dbReference type="EnsemblPlants" id="ORGLA04G0135700.1">
    <property type="protein sequence ID" value="ORGLA04G0135700.1"/>
    <property type="gene ID" value="ORGLA04G0135700"/>
</dbReference>
<dbReference type="InterPro" id="IPR032675">
    <property type="entry name" value="LRR_dom_sf"/>
</dbReference>
<proteinExistence type="predicted"/>
<dbReference type="PANTHER" id="PTHR32153">
    <property type="entry name" value="OJ000223_09.16 PROTEIN"/>
    <property type="match status" value="1"/>
</dbReference>
<dbReference type="OMA" id="TANCKAL"/>
<dbReference type="SUPFAM" id="SSF52047">
    <property type="entry name" value="RNI-like"/>
    <property type="match status" value="1"/>
</dbReference>
<dbReference type="SMART" id="SM00256">
    <property type="entry name" value="FBOX"/>
    <property type="match status" value="1"/>
</dbReference>
<dbReference type="Gramene" id="ORGLA04G0135700.1">
    <property type="protein sequence ID" value="ORGLA04G0135700.1"/>
    <property type="gene ID" value="ORGLA04G0135700"/>
</dbReference>
<reference evidence="2" key="1">
    <citation type="submission" date="2015-06" db="UniProtKB">
        <authorList>
            <consortium name="EnsemblPlants"/>
        </authorList>
    </citation>
    <scope>IDENTIFICATION</scope>
</reference>
<keyword evidence="3" id="KW-1185">Reference proteome</keyword>
<dbReference type="Proteomes" id="UP000007306">
    <property type="component" value="Chromosome 4"/>
</dbReference>
<dbReference type="Pfam" id="PF00646">
    <property type="entry name" value="F-box"/>
    <property type="match status" value="1"/>
</dbReference>
<name>I1PMD8_ORYGL</name>
<dbReference type="Gene3D" id="1.20.1280.50">
    <property type="match status" value="1"/>
</dbReference>
<organism evidence="2 3">
    <name type="scientific">Oryza glaberrima</name>
    <name type="common">African rice</name>
    <dbReference type="NCBI Taxonomy" id="4538"/>
    <lineage>
        <taxon>Eukaryota</taxon>
        <taxon>Viridiplantae</taxon>
        <taxon>Streptophyta</taxon>
        <taxon>Embryophyta</taxon>
        <taxon>Tracheophyta</taxon>
        <taxon>Spermatophyta</taxon>
        <taxon>Magnoliopsida</taxon>
        <taxon>Liliopsida</taxon>
        <taxon>Poales</taxon>
        <taxon>Poaceae</taxon>
        <taxon>BOP clade</taxon>
        <taxon>Oryzoideae</taxon>
        <taxon>Oryzeae</taxon>
        <taxon>Oryzinae</taxon>
        <taxon>Oryza</taxon>
    </lineage>
</organism>
<evidence type="ECO:0000313" key="2">
    <source>
        <dbReference type="EnsemblPlants" id="ORGLA04G0135700.1"/>
    </source>
</evidence>
<dbReference type="AlphaFoldDB" id="I1PMD8"/>
<dbReference type="SUPFAM" id="SSF81383">
    <property type="entry name" value="F-box domain"/>
    <property type="match status" value="1"/>
</dbReference>
<accession>I1PMD8</accession>
<dbReference type="InterPro" id="IPR001810">
    <property type="entry name" value="F-box_dom"/>
</dbReference>
<dbReference type="Gene3D" id="3.80.10.10">
    <property type="entry name" value="Ribonuclease Inhibitor"/>
    <property type="match status" value="1"/>
</dbReference>
<dbReference type="InterPro" id="IPR044997">
    <property type="entry name" value="F-box_plant"/>
</dbReference>
<sequence>MDLSNLPDNVLLDILDKLDTREAVRCSVLSRRWRRVPGMLPNIKLDVDSSFEHDDDGFTSTLSDAARNNYAMVGAVQSLLSRESRHDIRRLDLSFFSREVSVGIIHAIDDTVRSLVGEVVLGTPAQGQGQAREAPSALLRRLPARVRQPHPTAPGVCHGARDSLLRLDRRLLSTIDLEFCACYTIELEWLPKLAELSIAVWSWTSHEYPLVVGHAPRLRLLDLSHAGMVNSKILRLSKLLDNTTSLQELWLNFETEKVWIQPETPKHLAAFMRNLTLVDVHRIHPNCGINWTLFLLEAAPLLKILSISVTDHLCVPVEEELIKRFVICKKSNINWEPSDFKHSNLSKLTIHGFQPNNIFMGYIRRVMKAAMNLEEILLHDDWCEDCESYYPVARYPQTKIERDLVKKAINEGITSPIKSIQFFHTSEAGTINIID</sequence>
<evidence type="ECO:0000259" key="1">
    <source>
        <dbReference type="PROSITE" id="PS50181"/>
    </source>
</evidence>
<dbReference type="PROSITE" id="PS50181">
    <property type="entry name" value="FBOX"/>
    <property type="match status" value="1"/>
</dbReference>
<dbReference type="HOGENOM" id="CLU_024168_2_1_1"/>
<evidence type="ECO:0000313" key="3">
    <source>
        <dbReference type="Proteomes" id="UP000007306"/>
    </source>
</evidence>
<dbReference type="InterPro" id="IPR036047">
    <property type="entry name" value="F-box-like_dom_sf"/>
</dbReference>